<name>A0A2W2AFG5_9BACT</name>
<proteinExistence type="predicted"/>
<gene>
    <name evidence="2" type="ORF">DN068_04935</name>
</gene>
<feature type="domain" description="Intradiol ring-cleavage dioxygenases" evidence="1">
    <location>
        <begin position="66"/>
        <end position="152"/>
    </location>
</feature>
<dbReference type="InterPro" id="IPR000627">
    <property type="entry name" value="Intradiol_dOase_C"/>
</dbReference>
<comment type="caution">
    <text evidence="2">The sequence shown here is derived from an EMBL/GenBank/DDBJ whole genome shotgun (WGS) entry which is preliminary data.</text>
</comment>
<sequence>MERKDFLKGVGLLGIGSFLPFSKSRAAGTTGNVPTGTCVLIPQETEGPYPFDLSGNSAMYRQDITEGNSGTPLHLTLTIVNTNDNCSPVTNARVDIWHCNKDGYYSEYANQPGYLGTQSHVGETFFRGIQITDNNGQVNFTTIYPGWYTGRTTHIHFQIFLNSVLSATSQAAFPDSLNTTVYSTSLYSAHGQNTSVAANSADNVFSDMTNTQYELLTVTSNNSTGGYDASLTVGIAVPTSGVINLEPETGGQFKLSQNYPNPFAGSTSIPFTLANTSDVLIEVFDLAGKRLLGIIRKSLGAGDQTITLDASSGINALAAGNYLYQFSVTNSNGTFRQCKMMAVTR</sequence>
<dbReference type="OrthoDB" id="9800887at2"/>
<evidence type="ECO:0000313" key="3">
    <source>
        <dbReference type="Proteomes" id="UP000248745"/>
    </source>
</evidence>
<dbReference type="InterPro" id="IPR026444">
    <property type="entry name" value="Secre_tail"/>
</dbReference>
<dbReference type="Pfam" id="PF00775">
    <property type="entry name" value="Dioxygenase_C"/>
    <property type="match status" value="1"/>
</dbReference>
<dbReference type="CDD" id="cd03457">
    <property type="entry name" value="intradiol_dioxygenase_like"/>
    <property type="match status" value="1"/>
</dbReference>
<dbReference type="GO" id="GO:0016702">
    <property type="term" value="F:oxidoreductase activity, acting on single donors with incorporation of molecular oxygen, incorporation of two atoms of oxygen"/>
    <property type="evidence" value="ECO:0007669"/>
    <property type="project" value="InterPro"/>
</dbReference>
<reference evidence="2 3" key="1">
    <citation type="submission" date="2018-06" db="EMBL/GenBank/DDBJ databases">
        <title>Mucibacter soli gen. nov., sp. nov., a new member of the family Chitinophagaceae producing mucin.</title>
        <authorList>
            <person name="Kim M.-K."/>
            <person name="Park S."/>
            <person name="Kim T.-S."/>
            <person name="Joung Y."/>
            <person name="Han J.-H."/>
            <person name="Kim S.B."/>
        </authorList>
    </citation>
    <scope>NUCLEOTIDE SEQUENCE [LARGE SCALE GENOMIC DNA]</scope>
    <source>
        <strain evidence="2 3">R1-15</strain>
    </source>
</reference>
<dbReference type="RefSeq" id="WP_110997783.1">
    <property type="nucleotide sequence ID" value="NZ_QKTW01000007.1"/>
</dbReference>
<evidence type="ECO:0000259" key="1">
    <source>
        <dbReference type="Pfam" id="PF00775"/>
    </source>
</evidence>
<dbReference type="NCBIfam" id="TIGR04183">
    <property type="entry name" value="Por_Secre_tail"/>
    <property type="match status" value="1"/>
</dbReference>
<dbReference type="SUPFAM" id="SSF49482">
    <property type="entry name" value="Aromatic compound dioxygenase"/>
    <property type="match status" value="1"/>
</dbReference>
<organism evidence="2 3">
    <name type="scientific">Taibaiella soli</name>
    <dbReference type="NCBI Taxonomy" id="1649169"/>
    <lineage>
        <taxon>Bacteria</taxon>
        <taxon>Pseudomonadati</taxon>
        <taxon>Bacteroidota</taxon>
        <taxon>Chitinophagia</taxon>
        <taxon>Chitinophagales</taxon>
        <taxon>Chitinophagaceae</taxon>
        <taxon>Taibaiella</taxon>
    </lineage>
</organism>
<dbReference type="PANTHER" id="PTHR34315:SF1">
    <property type="entry name" value="INTRADIOL RING-CLEAVAGE DIOXYGENASES DOMAIN-CONTAINING PROTEIN-RELATED"/>
    <property type="match status" value="1"/>
</dbReference>
<protein>
    <recommendedName>
        <fullName evidence="1">Intradiol ring-cleavage dioxygenases domain-containing protein</fullName>
    </recommendedName>
</protein>
<dbReference type="AlphaFoldDB" id="A0A2W2AFG5"/>
<dbReference type="Gene3D" id="2.60.130.10">
    <property type="entry name" value="Aromatic compound dioxygenase"/>
    <property type="match status" value="1"/>
</dbReference>
<keyword evidence="3" id="KW-1185">Reference proteome</keyword>
<accession>A0A2W2AFG5</accession>
<dbReference type="Proteomes" id="UP000248745">
    <property type="component" value="Unassembled WGS sequence"/>
</dbReference>
<dbReference type="EMBL" id="QKTW01000007">
    <property type="protein sequence ID" value="PZF74041.1"/>
    <property type="molecule type" value="Genomic_DNA"/>
</dbReference>
<dbReference type="GO" id="GO:0008199">
    <property type="term" value="F:ferric iron binding"/>
    <property type="evidence" value="ECO:0007669"/>
    <property type="project" value="InterPro"/>
</dbReference>
<dbReference type="InterPro" id="IPR015889">
    <property type="entry name" value="Intradiol_dOase_core"/>
</dbReference>
<evidence type="ECO:0000313" key="2">
    <source>
        <dbReference type="EMBL" id="PZF74041.1"/>
    </source>
</evidence>
<dbReference type="PANTHER" id="PTHR34315">
    <property type="match status" value="1"/>
</dbReference>